<evidence type="ECO:0000256" key="1">
    <source>
        <dbReference type="ARBA" id="ARBA00007476"/>
    </source>
</evidence>
<dbReference type="FunFam" id="3.10.20.30:FF:000002">
    <property type="entry name" value="GTP pyrophosphokinase (RelA/SpoT)"/>
    <property type="match status" value="1"/>
</dbReference>
<comment type="similarity">
    <text evidence="1">Belongs to the RelA/SpoT family.</text>
</comment>
<dbReference type="InterPro" id="IPR027417">
    <property type="entry name" value="P-loop_NTPase"/>
</dbReference>
<dbReference type="InterPro" id="IPR013646">
    <property type="entry name" value="YGR210-like_G4"/>
</dbReference>
<dbReference type="PANTHER" id="PTHR23305:SF1">
    <property type="entry name" value="OBG-TYPE G DOMAIN-CONTAINING PROTEIN"/>
    <property type="match status" value="1"/>
</dbReference>
<protein>
    <submittedName>
        <fullName evidence="5">GTP-binding protein HSR1-related</fullName>
    </submittedName>
</protein>
<dbReference type="Gene3D" id="3.10.20.30">
    <property type="match status" value="1"/>
</dbReference>
<sequence>MVSIPRSSYHSGPDSPADRNAAAVPAHRRNDNIYFDNGILLHTRGKGKEAGKDKAFQIGIKMMIGIVGAPNKGKSTLFSALTMHEVQIANYPFTTIKPNMGVAYAIKECAEKKIGTKCKPRNSLCHNGMRMIPVNMVDVAGLVEDAHEGKGMGNQFLNDMAAADALMLVVDISGTTDPSGNPCTNCDPYEDIVMVKNELAEWIAGILGSHMDKLSKVDDGAAALASIFSSLKIDRDTVEDIASKCSLSTNRINWDEYGVWAFSTALLDATKPVMVIANKADIGDPSAAIKSLREKSKDEVVPCSAAIELALRKAAQKGIIDYFQGDKTFNITAKDITEEQRRALEYMKKFIGSMGDNVQYAINKIVFDIDKNIVVYPVEDENKFTDHYGNVLPDAVLMKQGSTALDLANSIHTDIGKNMLYAVDAVTKMRLSKSYVLKDGDIIKIVSAAK</sequence>
<dbReference type="Pfam" id="PF08438">
    <property type="entry name" value="YGR210-like_G4"/>
    <property type="match status" value="1"/>
</dbReference>
<dbReference type="AlphaFoldDB" id="C7DHG2"/>
<dbReference type="Gene3D" id="1.10.8.470">
    <property type="match status" value="1"/>
</dbReference>
<dbReference type="GO" id="GO:0005737">
    <property type="term" value="C:cytoplasm"/>
    <property type="evidence" value="ECO:0007669"/>
    <property type="project" value="TreeGrafter"/>
</dbReference>
<feature type="region of interest" description="Disordered" evidence="3">
    <location>
        <begin position="1"/>
        <end position="23"/>
    </location>
</feature>
<dbReference type="PRINTS" id="PR00326">
    <property type="entry name" value="GTP1OBG"/>
</dbReference>
<feature type="compositionally biased region" description="Polar residues" evidence="3">
    <location>
        <begin position="1"/>
        <end position="10"/>
    </location>
</feature>
<keyword evidence="6" id="KW-1185">Reference proteome</keyword>
<evidence type="ECO:0000256" key="2">
    <source>
        <dbReference type="ARBA" id="ARBA00022741"/>
    </source>
</evidence>
<organism evidence="5 6">
    <name type="scientific">Candidatus Micrarchaeum acidiphilum ARMAN-2</name>
    <dbReference type="NCBI Taxonomy" id="425595"/>
    <lineage>
        <taxon>Archaea</taxon>
        <taxon>Candidatus Micrarchaeota</taxon>
        <taxon>Candidatus Micrarchaeia</taxon>
        <taxon>Candidatus Micrarchaeales</taxon>
        <taxon>Candidatus Micrarchaeaceae</taxon>
        <taxon>Candidatus Micrarchaeum</taxon>
    </lineage>
</organism>
<evidence type="ECO:0000313" key="6">
    <source>
        <dbReference type="Proteomes" id="UP000332487"/>
    </source>
</evidence>
<reference evidence="5 6" key="2">
    <citation type="journal article" date="2010" name="Proc. Natl. Acad. Sci. U.S.A.">
        <title>Enigmatic, ultrasmall, uncultivated Archaea.</title>
        <authorList>
            <person name="Baker B.J."/>
            <person name="Comolli L.R."/>
            <person name="Dick G.J."/>
            <person name="Hauser L.J."/>
            <person name="Hyatt D."/>
            <person name="Dill B.D."/>
            <person name="Land M.L."/>
            <person name="Verberkmoes N.C."/>
            <person name="Hettich R.L."/>
            <person name="Banfield J.F."/>
        </authorList>
    </citation>
    <scope>NUCLEOTIDE SEQUENCE [LARGE SCALE GENOMIC DNA]</scope>
    <source>
        <strain evidence="5">ARMAN-2</strain>
    </source>
</reference>
<proteinExistence type="inferred from homology"/>
<dbReference type="PANTHER" id="PTHR23305">
    <property type="entry name" value="OBG GTPASE FAMILY"/>
    <property type="match status" value="1"/>
</dbReference>
<reference evidence="5 6" key="1">
    <citation type="journal article" date="2009" name="Genome Biol.">
        <title>Community-wide analysis of microbial genome sequence signatures.</title>
        <authorList>
            <person name="Dick G.J."/>
            <person name="Andersson A.F."/>
            <person name="Baker B.J."/>
            <person name="Simmons S.L."/>
            <person name="Thomas B.C."/>
            <person name="Yelton A.P."/>
            <person name="Banfield J.F."/>
        </authorList>
    </citation>
    <scope>NUCLEOTIDE SEQUENCE [LARGE SCALE GENOMIC DNA]</scope>
    <source>
        <strain evidence="5">ARMAN-2</strain>
    </source>
</reference>
<dbReference type="InterPro" id="IPR012675">
    <property type="entry name" value="Beta-grasp_dom_sf"/>
</dbReference>
<evidence type="ECO:0000313" key="5">
    <source>
        <dbReference type="EMBL" id="EET90064.1"/>
    </source>
</evidence>
<gene>
    <name evidence="5" type="ORF">UNLARM2_0506</name>
</gene>
<dbReference type="InterPro" id="IPR012676">
    <property type="entry name" value="TGS-like"/>
</dbReference>
<dbReference type="PROSITE" id="PS51710">
    <property type="entry name" value="G_OBG"/>
    <property type="match status" value="1"/>
</dbReference>
<dbReference type="InterPro" id="IPR006073">
    <property type="entry name" value="GTP-bd"/>
</dbReference>
<feature type="domain" description="OBG-type G" evidence="4">
    <location>
        <begin position="62"/>
        <end position="323"/>
    </location>
</feature>
<accession>C7DHG2</accession>
<dbReference type="NCBIfam" id="NF007171">
    <property type="entry name" value="PRK09602.1"/>
    <property type="match status" value="1"/>
</dbReference>
<evidence type="ECO:0000256" key="3">
    <source>
        <dbReference type="SAM" id="MobiDB-lite"/>
    </source>
</evidence>
<dbReference type="GO" id="GO:0016887">
    <property type="term" value="F:ATP hydrolysis activity"/>
    <property type="evidence" value="ECO:0007669"/>
    <property type="project" value="TreeGrafter"/>
</dbReference>
<dbReference type="CDD" id="cd01669">
    <property type="entry name" value="TGS_MJ1332_like"/>
    <property type="match status" value="1"/>
</dbReference>
<dbReference type="InterPro" id="IPR031167">
    <property type="entry name" value="G_OBG"/>
</dbReference>
<dbReference type="Gene3D" id="3.40.50.300">
    <property type="entry name" value="P-loop containing nucleotide triphosphate hydrolases"/>
    <property type="match status" value="1"/>
</dbReference>
<dbReference type="SUPFAM" id="SSF52540">
    <property type="entry name" value="P-loop containing nucleoside triphosphate hydrolases"/>
    <property type="match status" value="1"/>
</dbReference>
<dbReference type="InterPro" id="IPR004095">
    <property type="entry name" value="TGS"/>
</dbReference>
<name>C7DHG2_MICA2</name>
<dbReference type="Pfam" id="PF02824">
    <property type="entry name" value="TGS"/>
    <property type="match status" value="1"/>
</dbReference>
<dbReference type="SUPFAM" id="SSF81271">
    <property type="entry name" value="TGS-like"/>
    <property type="match status" value="1"/>
</dbReference>
<dbReference type="EMBL" id="GG697240">
    <property type="protein sequence ID" value="EET90064.1"/>
    <property type="molecule type" value="Genomic_DNA"/>
</dbReference>
<dbReference type="Proteomes" id="UP000332487">
    <property type="component" value="Unassembled WGS sequence"/>
</dbReference>
<evidence type="ECO:0000259" key="4">
    <source>
        <dbReference type="PROSITE" id="PS51710"/>
    </source>
</evidence>
<keyword evidence="2" id="KW-0547">Nucleotide-binding</keyword>
<dbReference type="Pfam" id="PF01926">
    <property type="entry name" value="MMR_HSR1"/>
    <property type="match status" value="1"/>
</dbReference>
<dbReference type="GO" id="GO:0005525">
    <property type="term" value="F:GTP binding"/>
    <property type="evidence" value="ECO:0007669"/>
    <property type="project" value="InterPro"/>
</dbReference>